<name>A0A9K3K4Z3_9STRA</name>
<sequence length="426" mass="45775">MKLTCGISFSLLLVLESQRYYAEAFAPSSGHARRSSTARAFSPTMDPSHLPDLPNHIQSLQDAFSSISLADLDVDALTSGAASAAADAVQAVDPSGAVAEEAAKSGNGWFGFLTGPTMMVLQVLTYPLTKAQLESTNKMQALQPTIKEIQAKYQSNPEVMNQKIAEVYQTNQVNPLAGCIPSLVQIPVFVGLYRAVLDLAQENKLDEPFLWLPSLEGPVYGADPTKGSAWLFEGWSNGVPSLGWEDTISFLVLPVFLILSQYLSMELMTPKEQKAQQPAFLKVLPLMIGWFSLNVPSALCVYWVTNNIITTATSVLIRNNLKMEPVSMGGSTVAPPPPPSSSVFAPPPLREKPEGFGNQSSAPTPSVDGVTPITTTTSSSSSRSAVTGSESDDYDDDVDESGEPVAQDSSSKKRGKKKKRRKAITI</sequence>
<comment type="caution">
    <text evidence="9">The sequence shown here is derived from an EMBL/GenBank/DDBJ whole genome shotgun (WGS) entry which is preliminary data.</text>
</comment>
<evidence type="ECO:0000256" key="3">
    <source>
        <dbReference type="ARBA" id="ARBA00022989"/>
    </source>
</evidence>
<feature type="compositionally biased region" description="Basic residues" evidence="6">
    <location>
        <begin position="412"/>
        <end position="426"/>
    </location>
</feature>
<feature type="chain" id="PRO_5039932131" evidence="7">
    <location>
        <begin position="25"/>
        <end position="426"/>
    </location>
</feature>
<gene>
    <name evidence="9" type="ORF">IV203_006706</name>
</gene>
<keyword evidence="7" id="KW-0732">Signal</keyword>
<organism evidence="9 10">
    <name type="scientific">Nitzschia inconspicua</name>
    <dbReference type="NCBI Taxonomy" id="303405"/>
    <lineage>
        <taxon>Eukaryota</taxon>
        <taxon>Sar</taxon>
        <taxon>Stramenopiles</taxon>
        <taxon>Ochrophyta</taxon>
        <taxon>Bacillariophyta</taxon>
        <taxon>Bacillariophyceae</taxon>
        <taxon>Bacillariophycidae</taxon>
        <taxon>Bacillariales</taxon>
        <taxon>Bacillariaceae</taxon>
        <taxon>Nitzschia</taxon>
    </lineage>
</organism>
<dbReference type="InterPro" id="IPR028055">
    <property type="entry name" value="YidC/Oxa/ALB_C"/>
</dbReference>
<dbReference type="PANTHER" id="PTHR12428">
    <property type="entry name" value="OXA1"/>
    <property type="match status" value="1"/>
</dbReference>
<reference evidence="9" key="1">
    <citation type="journal article" date="2021" name="Sci. Rep.">
        <title>Diploid genomic architecture of Nitzschia inconspicua, an elite biomass production diatom.</title>
        <authorList>
            <person name="Oliver A."/>
            <person name="Podell S."/>
            <person name="Pinowska A."/>
            <person name="Traller J.C."/>
            <person name="Smith S.R."/>
            <person name="McClure R."/>
            <person name="Beliaev A."/>
            <person name="Bohutskyi P."/>
            <person name="Hill E.A."/>
            <person name="Rabines A."/>
            <person name="Zheng H."/>
            <person name="Allen L.Z."/>
            <person name="Kuo A."/>
            <person name="Grigoriev I.V."/>
            <person name="Allen A.E."/>
            <person name="Hazlebeck D."/>
            <person name="Allen E.E."/>
        </authorList>
    </citation>
    <scope>NUCLEOTIDE SEQUENCE</scope>
    <source>
        <strain evidence="9">Hildebrandi</strain>
    </source>
</reference>
<accession>A0A9K3K4Z3</accession>
<feature type="signal peptide" evidence="7">
    <location>
        <begin position="1"/>
        <end position="24"/>
    </location>
</feature>
<dbReference type="CDD" id="cd20070">
    <property type="entry name" value="5TM_YidC_Alb3"/>
    <property type="match status" value="1"/>
</dbReference>
<dbReference type="Pfam" id="PF02096">
    <property type="entry name" value="60KD_IMP"/>
    <property type="match status" value="1"/>
</dbReference>
<evidence type="ECO:0000313" key="9">
    <source>
        <dbReference type="EMBL" id="KAG7337234.1"/>
    </source>
</evidence>
<evidence type="ECO:0000256" key="4">
    <source>
        <dbReference type="ARBA" id="ARBA00023136"/>
    </source>
</evidence>
<dbReference type="InterPro" id="IPR047196">
    <property type="entry name" value="YidC_ALB_C"/>
</dbReference>
<feature type="compositionally biased region" description="Acidic residues" evidence="6">
    <location>
        <begin position="390"/>
        <end position="402"/>
    </location>
</feature>
<keyword evidence="10" id="KW-1185">Reference proteome</keyword>
<dbReference type="OrthoDB" id="2148490at2759"/>
<evidence type="ECO:0000256" key="1">
    <source>
        <dbReference type="ARBA" id="ARBA00004141"/>
    </source>
</evidence>
<feature type="compositionally biased region" description="Low complexity" evidence="6">
    <location>
        <begin position="371"/>
        <end position="389"/>
    </location>
</feature>
<dbReference type="PANTHER" id="PTHR12428:SF14">
    <property type="entry name" value="ALBINO3-LIKE PROTEIN 1, CHLOROPLASTIC"/>
    <property type="match status" value="1"/>
</dbReference>
<keyword evidence="2 5" id="KW-0812">Transmembrane</keyword>
<keyword evidence="4" id="KW-0472">Membrane</keyword>
<evidence type="ECO:0000256" key="5">
    <source>
        <dbReference type="RuleBase" id="RU003945"/>
    </source>
</evidence>
<evidence type="ECO:0000256" key="6">
    <source>
        <dbReference type="SAM" id="MobiDB-lite"/>
    </source>
</evidence>
<protein>
    <submittedName>
        <fullName evidence="9">Membrane protein insertase, YidC/Oxa1 family protein</fullName>
    </submittedName>
</protein>
<dbReference type="AlphaFoldDB" id="A0A9K3K4Z3"/>
<reference evidence="9" key="2">
    <citation type="submission" date="2021-04" db="EMBL/GenBank/DDBJ databases">
        <authorList>
            <person name="Podell S."/>
        </authorList>
    </citation>
    <scope>NUCLEOTIDE SEQUENCE</scope>
    <source>
        <strain evidence="9">Hildebrandi</strain>
    </source>
</reference>
<feature type="compositionally biased region" description="Pro residues" evidence="6">
    <location>
        <begin position="334"/>
        <end position="348"/>
    </location>
</feature>
<comment type="subcellular location">
    <subcellularLocation>
        <location evidence="1 5">Membrane</location>
        <topology evidence="1 5">Multi-pass membrane protein</topology>
    </subcellularLocation>
</comment>
<feature type="domain" description="Membrane insertase YidC/Oxa/ALB C-terminal" evidence="8">
    <location>
        <begin position="119"/>
        <end position="318"/>
    </location>
</feature>
<evidence type="ECO:0000259" key="8">
    <source>
        <dbReference type="Pfam" id="PF02096"/>
    </source>
</evidence>
<keyword evidence="3" id="KW-1133">Transmembrane helix</keyword>
<dbReference type="GO" id="GO:0016020">
    <property type="term" value="C:membrane"/>
    <property type="evidence" value="ECO:0007669"/>
    <property type="project" value="UniProtKB-SubCell"/>
</dbReference>
<dbReference type="GO" id="GO:0051205">
    <property type="term" value="P:protein insertion into membrane"/>
    <property type="evidence" value="ECO:0007669"/>
    <property type="project" value="TreeGrafter"/>
</dbReference>
<dbReference type="EMBL" id="JAGRRH010000090">
    <property type="protein sequence ID" value="KAG7337234.1"/>
    <property type="molecule type" value="Genomic_DNA"/>
</dbReference>
<dbReference type="NCBIfam" id="TIGR03592">
    <property type="entry name" value="yidC_oxa1_cterm"/>
    <property type="match status" value="1"/>
</dbReference>
<proteinExistence type="inferred from homology"/>
<evidence type="ECO:0000313" key="10">
    <source>
        <dbReference type="Proteomes" id="UP000693970"/>
    </source>
</evidence>
<dbReference type="InterPro" id="IPR001708">
    <property type="entry name" value="YidC/ALB3/OXA1/COX18"/>
</dbReference>
<evidence type="ECO:0000256" key="2">
    <source>
        <dbReference type="ARBA" id="ARBA00022692"/>
    </source>
</evidence>
<feature type="region of interest" description="Disordered" evidence="6">
    <location>
        <begin position="328"/>
        <end position="426"/>
    </location>
</feature>
<dbReference type="GO" id="GO:0032977">
    <property type="term" value="F:membrane insertase activity"/>
    <property type="evidence" value="ECO:0007669"/>
    <property type="project" value="InterPro"/>
</dbReference>
<dbReference type="Proteomes" id="UP000693970">
    <property type="component" value="Unassembled WGS sequence"/>
</dbReference>
<comment type="similarity">
    <text evidence="5">Belongs to the OXA1/ALB3/YidC family.</text>
</comment>
<evidence type="ECO:0000256" key="7">
    <source>
        <dbReference type="SAM" id="SignalP"/>
    </source>
</evidence>